<name>A0A6I4ZSK7_9BACI</name>
<feature type="transmembrane region" description="Helical" evidence="7">
    <location>
        <begin position="184"/>
        <end position="205"/>
    </location>
</feature>
<protein>
    <submittedName>
        <fullName evidence="9">Acyltransferase family protein</fullName>
    </submittedName>
</protein>
<dbReference type="EMBL" id="WMEQ01000001">
    <property type="protein sequence ID" value="MYL32184.1"/>
    <property type="molecule type" value="Genomic_DNA"/>
</dbReference>
<dbReference type="Proteomes" id="UP000468638">
    <property type="component" value="Unassembled WGS sequence"/>
</dbReference>
<evidence type="ECO:0000313" key="9">
    <source>
        <dbReference type="EMBL" id="MYL32184.1"/>
    </source>
</evidence>
<comment type="subcellular location">
    <subcellularLocation>
        <location evidence="1">Cell membrane</location>
        <topology evidence="1">Multi-pass membrane protein</topology>
    </subcellularLocation>
</comment>
<keyword evidence="9" id="KW-0808">Transferase</keyword>
<accession>A0A6I4ZSK7</accession>
<proteinExistence type="inferred from homology"/>
<dbReference type="OrthoDB" id="65129at2"/>
<comment type="caution">
    <text evidence="9">The sequence shown here is derived from an EMBL/GenBank/DDBJ whole genome shotgun (WGS) entry which is preliminary data.</text>
</comment>
<feature type="transmembrane region" description="Helical" evidence="7">
    <location>
        <begin position="311"/>
        <end position="338"/>
    </location>
</feature>
<feature type="transmembrane region" description="Helical" evidence="7">
    <location>
        <begin position="9"/>
        <end position="29"/>
    </location>
</feature>
<sequence length="366" mass="43166">MNRKPITEIYFIRFVACISVVLIHSMTLTQSNYQLPKLTVDSFYMIKLAMMYATPLFVMLSEFLLSYSYPDRLPKSFWKKRLLYIFVPYLSIALLYALYPWYLYGWELQKVLNTFFDKAVLGLWHGYFVLIIFQFYALHYVMKKYFDRFPAKWVILASFIINALYLSFFNFMSGNDFPPIATFWSYYKLPFVGWIFYFTVGYYAGKHIDTFVEMITKYKKWVYTGVVVTIALPLTMEYTDSIRLVSSKRPDILLYTVFVFFALYLMAKRIKVMPRIVMIVSSYSYSIYLLHLLVMYNATRYLKDIPIYINMGLYVVILFLAGTVGSILISYLISYLPFGQFIVGKINRPKAKPAPVPENQPHPVHT</sequence>
<feature type="domain" description="Acyltransferase 3" evidence="8">
    <location>
        <begin position="10"/>
        <end position="330"/>
    </location>
</feature>
<evidence type="ECO:0000256" key="3">
    <source>
        <dbReference type="ARBA" id="ARBA00022475"/>
    </source>
</evidence>
<dbReference type="GO" id="GO:0005886">
    <property type="term" value="C:plasma membrane"/>
    <property type="evidence" value="ECO:0007669"/>
    <property type="project" value="UniProtKB-SubCell"/>
</dbReference>
<dbReference type="InterPro" id="IPR002656">
    <property type="entry name" value="Acyl_transf_3_dom"/>
</dbReference>
<comment type="similarity">
    <text evidence="2">Belongs to the acyltransferase 3 family.</text>
</comment>
<evidence type="ECO:0000259" key="8">
    <source>
        <dbReference type="Pfam" id="PF01757"/>
    </source>
</evidence>
<dbReference type="PANTHER" id="PTHR40074:SF2">
    <property type="entry name" value="O-ACETYLTRANSFERASE WECH"/>
    <property type="match status" value="1"/>
</dbReference>
<evidence type="ECO:0000313" key="10">
    <source>
        <dbReference type="Proteomes" id="UP000468638"/>
    </source>
</evidence>
<keyword evidence="5 7" id="KW-1133">Transmembrane helix</keyword>
<dbReference type="RefSeq" id="WP_160847497.1">
    <property type="nucleotide sequence ID" value="NZ_WMEQ01000001.1"/>
</dbReference>
<keyword evidence="4 7" id="KW-0812">Transmembrane</keyword>
<dbReference type="Pfam" id="PF01757">
    <property type="entry name" value="Acyl_transf_3"/>
    <property type="match status" value="1"/>
</dbReference>
<feature type="transmembrane region" description="Helical" evidence="7">
    <location>
        <begin position="221"/>
        <end position="239"/>
    </location>
</feature>
<feature type="transmembrane region" description="Helical" evidence="7">
    <location>
        <begin position="251"/>
        <end position="267"/>
    </location>
</feature>
<feature type="transmembrane region" description="Helical" evidence="7">
    <location>
        <begin position="82"/>
        <end position="102"/>
    </location>
</feature>
<evidence type="ECO:0000256" key="7">
    <source>
        <dbReference type="SAM" id="Phobius"/>
    </source>
</evidence>
<feature type="transmembrane region" description="Helical" evidence="7">
    <location>
        <begin position="122"/>
        <end position="141"/>
    </location>
</feature>
<keyword evidence="9" id="KW-0012">Acyltransferase</keyword>
<evidence type="ECO:0000256" key="6">
    <source>
        <dbReference type="ARBA" id="ARBA00023136"/>
    </source>
</evidence>
<evidence type="ECO:0000256" key="4">
    <source>
        <dbReference type="ARBA" id="ARBA00022692"/>
    </source>
</evidence>
<reference evidence="9 10" key="1">
    <citation type="submission" date="2019-11" db="EMBL/GenBank/DDBJ databases">
        <title>Genome sequences of 17 halophilic strains isolated from different environments.</title>
        <authorList>
            <person name="Furrow R.E."/>
        </authorList>
    </citation>
    <scope>NUCLEOTIDE SEQUENCE [LARGE SCALE GENOMIC DNA]</scope>
    <source>
        <strain evidence="9 10">22514_16_FS</strain>
    </source>
</reference>
<dbReference type="PANTHER" id="PTHR40074">
    <property type="entry name" value="O-ACETYLTRANSFERASE WECH"/>
    <property type="match status" value="1"/>
</dbReference>
<gene>
    <name evidence="9" type="ORF">GLW05_01010</name>
</gene>
<keyword evidence="3" id="KW-1003">Cell membrane</keyword>
<dbReference type="AlphaFoldDB" id="A0A6I4ZSK7"/>
<evidence type="ECO:0000256" key="2">
    <source>
        <dbReference type="ARBA" id="ARBA00007400"/>
    </source>
</evidence>
<feature type="transmembrane region" description="Helical" evidence="7">
    <location>
        <begin position="276"/>
        <end position="299"/>
    </location>
</feature>
<feature type="transmembrane region" description="Helical" evidence="7">
    <location>
        <begin position="49"/>
        <end position="70"/>
    </location>
</feature>
<dbReference type="GO" id="GO:0016413">
    <property type="term" value="F:O-acetyltransferase activity"/>
    <property type="evidence" value="ECO:0007669"/>
    <property type="project" value="TreeGrafter"/>
</dbReference>
<keyword evidence="6 7" id="KW-0472">Membrane</keyword>
<evidence type="ECO:0000256" key="5">
    <source>
        <dbReference type="ARBA" id="ARBA00022989"/>
    </source>
</evidence>
<evidence type="ECO:0000256" key="1">
    <source>
        <dbReference type="ARBA" id="ARBA00004651"/>
    </source>
</evidence>
<dbReference type="GO" id="GO:0009246">
    <property type="term" value="P:enterobacterial common antigen biosynthetic process"/>
    <property type="evidence" value="ECO:0007669"/>
    <property type="project" value="TreeGrafter"/>
</dbReference>
<organism evidence="9 10">
    <name type="scientific">Pontibacillus yanchengensis</name>
    <dbReference type="NCBI Taxonomy" id="462910"/>
    <lineage>
        <taxon>Bacteria</taxon>
        <taxon>Bacillati</taxon>
        <taxon>Bacillota</taxon>
        <taxon>Bacilli</taxon>
        <taxon>Bacillales</taxon>
        <taxon>Bacillaceae</taxon>
        <taxon>Pontibacillus</taxon>
    </lineage>
</organism>
<feature type="transmembrane region" description="Helical" evidence="7">
    <location>
        <begin position="153"/>
        <end position="172"/>
    </location>
</feature>